<evidence type="ECO:0000256" key="1">
    <source>
        <dbReference type="ARBA" id="ARBA00002841"/>
    </source>
</evidence>
<reference evidence="13" key="1">
    <citation type="journal article" date="2019" name="Int. J. Syst. Evol. Microbiol.">
        <title>The Global Catalogue of Microorganisms (GCM) 10K type strain sequencing project: providing services to taxonomists for standard genome sequencing and annotation.</title>
        <authorList>
            <consortium name="The Broad Institute Genomics Platform"/>
            <consortium name="The Broad Institute Genome Sequencing Center for Infectious Disease"/>
            <person name="Wu L."/>
            <person name="Ma J."/>
        </authorList>
    </citation>
    <scope>NUCLEOTIDE SEQUENCE [LARGE SCALE GENOMIC DNA]</scope>
    <source>
        <strain evidence="13">KCTC 33792</strain>
    </source>
</reference>
<comment type="caution">
    <text evidence="12">The sequence shown here is derived from an EMBL/GenBank/DDBJ whole genome shotgun (WGS) entry which is preliminary data.</text>
</comment>
<feature type="transmembrane region" description="Helical" evidence="10">
    <location>
        <begin position="7"/>
        <end position="28"/>
    </location>
</feature>
<evidence type="ECO:0000259" key="11">
    <source>
        <dbReference type="Pfam" id="PF12849"/>
    </source>
</evidence>
<dbReference type="RefSeq" id="WP_380714217.1">
    <property type="nucleotide sequence ID" value="NZ_JBHUML010000005.1"/>
</dbReference>
<dbReference type="PANTHER" id="PTHR30570">
    <property type="entry name" value="PERIPLASMIC PHOSPHATE BINDING COMPONENT OF PHOSPHATE ABC TRANSPORTER"/>
    <property type="match status" value="1"/>
</dbReference>
<dbReference type="InterPro" id="IPR050811">
    <property type="entry name" value="Phosphate_ABC_transporter"/>
</dbReference>
<keyword evidence="8" id="KW-0449">Lipoprotein</keyword>
<evidence type="ECO:0000256" key="7">
    <source>
        <dbReference type="ARBA" id="ARBA00023139"/>
    </source>
</evidence>
<proteinExistence type="inferred from homology"/>
<keyword evidence="9" id="KW-0175">Coiled coil</keyword>
<organism evidence="12 13">
    <name type="scientific">Salibacterium lacus</name>
    <dbReference type="NCBI Taxonomy" id="1898109"/>
    <lineage>
        <taxon>Bacteria</taxon>
        <taxon>Bacillati</taxon>
        <taxon>Bacillota</taxon>
        <taxon>Bacilli</taxon>
        <taxon>Bacillales</taxon>
        <taxon>Bacillaceae</taxon>
    </lineage>
</organism>
<keyword evidence="5" id="KW-0592">Phosphate transport</keyword>
<evidence type="ECO:0000313" key="12">
    <source>
        <dbReference type="EMBL" id="MFD2706916.1"/>
    </source>
</evidence>
<evidence type="ECO:0000256" key="6">
    <source>
        <dbReference type="ARBA" id="ARBA00022729"/>
    </source>
</evidence>
<dbReference type="InterPro" id="IPR024370">
    <property type="entry name" value="PBP_domain"/>
</dbReference>
<evidence type="ECO:0000256" key="3">
    <source>
        <dbReference type="ARBA" id="ARBA00008725"/>
    </source>
</evidence>
<dbReference type="Pfam" id="PF12849">
    <property type="entry name" value="PBP_like_2"/>
    <property type="match status" value="1"/>
</dbReference>
<name>A0ABW5T4G9_9BACI</name>
<evidence type="ECO:0000256" key="10">
    <source>
        <dbReference type="SAM" id="Phobius"/>
    </source>
</evidence>
<feature type="transmembrane region" description="Helical" evidence="10">
    <location>
        <begin position="34"/>
        <end position="54"/>
    </location>
</feature>
<gene>
    <name evidence="12" type="ORF">ACFSUB_15750</name>
</gene>
<feature type="domain" description="PBP" evidence="11">
    <location>
        <begin position="130"/>
        <end position="366"/>
    </location>
</feature>
<evidence type="ECO:0000313" key="13">
    <source>
        <dbReference type="Proteomes" id="UP001597520"/>
    </source>
</evidence>
<protein>
    <submittedName>
        <fullName evidence="12">PstS family phosphate ABC transporter substrate-binding protein</fullName>
    </submittedName>
</protein>
<keyword evidence="10" id="KW-1133">Transmembrane helix</keyword>
<dbReference type="EMBL" id="JBHUML010000005">
    <property type="protein sequence ID" value="MFD2706916.1"/>
    <property type="molecule type" value="Genomic_DNA"/>
</dbReference>
<evidence type="ECO:0000256" key="4">
    <source>
        <dbReference type="ARBA" id="ARBA00011529"/>
    </source>
</evidence>
<dbReference type="Proteomes" id="UP001597520">
    <property type="component" value="Unassembled WGS sequence"/>
</dbReference>
<keyword evidence="10" id="KW-0812">Transmembrane</keyword>
<keyword evidence="5" id="KW-0813">Transport</keyword>
<evidence type="ECO:0000256" key="2">
    <source>
        <dbReference type="ARBA" id="ARBA00004193"/>
    </source>
</evidence>
<dbReference type="SUPFAM" id="SSF53850">
    <property type="entry name" value="Periplasmic binding protein-like II"/>
    <property type="match status" value="1"/>
</dbReference>
<dbReference type="PANTHER" id="PTHR30570:SF1">
    <property type="entry name" value="PHOSPHATE-BINDING PROTEIN PSTS"/>
    <property type="match status" value="1"/>
</dbReference>
<comment type="subcellular location">
    <subcellularLocation>
        <location evidence="2">Cell membrane</location>
        <topology evidence="2">Lipid-anchor</topology>
    </subcellularLocation>
</comment>
<accession>A0ABW5T4G9</accession>
<keyword evidence="6" id="KW-0732">Signal</keyword>
<evidence type="ECO:0000256" key="9">
    <source>
        <dbReference type="SAM" id="Coils"/>
    </source>
</evidence>
<keyword evidence="7" id="KW-0564">Palmitate</keyword>
<comment type="function">
    <text evidence="1">Part of the ABC transporter complex PstSACB involved in phosphate import.</text>
</comment>
<comment type="similarity">
    <text evidence="3">Belongs to the PstS family.</text>
</comment>
<evidence type="ECO:0000256" key="8">
    <source>
        <dbReference type="ARBA" id="ARBA00023288"/>
    </source>
</evidence>
<comment type="subunit">
    <text evidence="4">The complex is composed of two ATP-binding proteins (PstB), two transmembrane proteins (PstC and PstA) and a solute-binding protein (PstS).</text>
</comment>
<feature type="coiled-coil region" evidence="9">
    <location>
        <begin position="383"/>
        <end position="422"/>
    </location>
</feature>
<keyword evidence="13" id="KW-1185">Reference proteome</keyword>
<sequence length="475" mass="53356">MTKRIIGMLAFTIIFGFAAFFAVYFSLLVFPRSVYIYVGITAGAVLISGDLWILGVFYRVSVRMKILIPLLLLVVPNAGYAGYDAYMSHIEIQRAEIDLTAYEPFHENTKAASLDGTSDYTIEEHLPALDGATALYPVYAAFARAVYPEDSYPHGSTRRSEVVVSKTNGAYQRLADGEVDMIFAAGPSDKQEEKLGPEKKQTPIGKEAFVFFVHESNPVNSLTVKELQQIYAGNITNWEEVGGPDQNIIAFQRPEGSGSQTGLQNMMGEKPIMDPPADQQVSGMGGIVEKTSDYRNHRNAIGFSYRYFATEMVENNGVKLLKVDNVKPDERSIQQDKYPLTSEFYAITNGSDNPHLDDFIQWILSDQGQSLIEKTGYVPIPEKEELRAGFQKYRKQVETFQHEKAEKSHIEIEKQLTEMEGDISREEMNVVTGYLQALGQMKEKGVTPYRKFLKNFADDYDGVLSNVLQKDKDEL</sequence>
<keyword evidence="10" id="KW-0472">Membrane</keyword>
<evidence type="ECO:0000256" key="5">
    <source>
        <dbReference type="ARBA" id="ARBA00022592"/>
    </source>
</evidence>
<dbReference type="Gene3D" id="3.40.190.10">
    <property type="entry name" value="Periplasmic binding protein-like II"/>
    <property type="match status" value="2"/>
</dbReference>